<keyword evidence="4 6" id="KW-0378">Hydrolase</keyword>
<evidence type="ECO:0000256" key="3">
    <source>
        <dbReference type="ARBA" id="ARBA00022723"/>
    </source>
</evidence>
<accession>A0ABP1PD42</accession>
<evidence type="ECO:0000313" key="9">
    <source>
        <dbReference type="Proteomes" id="UP001642520"/>
    </source>
</evidence>
<evidence type="ECO:0000256" key="4">
    <source>
        <dbReference type="ARBA" id="ARBA00022801"/>
    </source>
</evidence>
<dbReference type="InterPro" id="IPR019165">
    <property type="entry name" value="Peptidase_M76_ATP23"/>
</dbReference>
<dbReference type="PANTHER" id="PTHR21711">
    <property type="entry name" value="MITOCHONDRIAL INNER MEMBRANE PROTEASE"/>
    <property type="match status" value="1"/>
</dbReference>
<comment type="similarity">
    <text evidence="1 6">Belongs to the peptidase M76 family.</text>
</comment>
<keyword evidence="2 6" id="KW-0645">Protease</keyword>
<protein>
    <recommendedName>
        <fullName evidence="6">Mitochondrial inner membrane protease ATP23</fullName>
        <ecNumber evidence="6">3.4.24.-</ecNumber>
    </recommendedName>
</protein>
<dbReference type="PANTHER" id="PTHR21711:SF0">
    <property type="entry name" value="MITOCHONDRIAL INNER MEMBRANE PROTEASE ATP23 HOMOLOG"/>
    <property type="match status" value="1"/>
</dbReference>
<proteinExistence type="inferred from homology"/>
<dbReference type="EMBL" id="CAXAJV020001300">
    <property type="protein sequence ID" value="CAL7950167.1"/>
    <property type="molecule type" value="Genomic_DNA"/>
</dbReference>
<evidence type="ECO:0000256" key="7">
    <source>
        <dbReference type="SAM" id="MobiDB-lite"/>
    </source>
</evidence>
<keyword evidence="9" id="KW-1185">Reference proteome</keyword>
<name>A0ABP1PD42_XYLVO</name>
<keyword evidence="5 6" id="KW-0482">Metalloprotease</keyword>
<sequence>MTDQNNEKVVSEEQDETNAEYSDLYPGRRGPVKSDLIKQIFFYSQEEIQKKKCEYSIYNCVQNSPLVKLMLAALKSSGCEIDLSRHISCEVCDKTVTGGFDPFINQVVICQNTCNTKKQVQSTLSHELIHMFDYCRNKLDLNNMDHLACTEIRAANLCHCSFLGAVTRRLAGPFHIKQVHRDCVADKAIRSVMAIKNVSKDKATEAVQRVFTKCYNDLEPVGRRIRRKSMDMQKAYLEAPLYGYFD</sequence>
<evidence type="ECO:0000313" key="8">
    <source>
        <dbReference type="EMBL" id="CAL7950167.1"/>
    </source>
</evidence>
<dbReference type="Pfam" id="PF09768">
    <property type="entry name" value="Peptidase_M76"/>
    <property type="match status" value="1"/>
</dbReference>
<evidence type="ECO:0000256" key="2">
    <source>
        <dbReference type="ARBA" id="ARBA00022670"/>
    </source>
</evidence>
<keyword evidence="3 6" id="KW-0479">Metal-binding</keyword>
<reference evidence="8 9" key="1">
    <citation type="submission" date="2024-08" db="EMBL/GenBank/DDBJ databases">
        <authorList>
            <person name="Will J Nash"/>
            <person name="Angela Man"/>
            <person name="Seanna McTaggart"/>
            <person name="Kendall Baker"/>
            <person name="Tom Barker"/>
            <person name="Leah Catchpole"/>
            <person name="Alex Durrant"/>
            <person name="Karim Gharbi"/>
            <person name="Naomi Irish"/>
            <person name="Gemy Kaithakottil"/>
            <person name="Debby Ku"/>
            <person name="Aaliyah Providence"/>
            <person name="Felix Shaw"/>
            <person name="David Swarbreck"/>
            <person name="Chris Watkins"/>
            <person name="Ann M. McCartney"/>
            <person name="Giulio Formenti"/>
            <person name="Alice Mouton"/>
            <person name="Noel Vella"/>
            <person name="Bjorn M von Reumont"/>
            <person name="Adriana Vella"/>
            <person name="Wilfried Haerty"/>
        </authorList>
    </citation>
    <scope>NUCLEOTIDE SEQUENCE [LARGE SCALE GENOMIC DNA]</scope>
</reference>
<evidence type="ECO:0000256" key="6">
    <source>
        <dbReference type="RuleBase" id="RU364057"/>
    </source>
</evidence>
<organism evidence="8 9">
    <name type="scientific">Xylocopa violacea</name>
    <name type="common">Violet carpenter bee</name>
    <name type="synonym">Apis violacea</name>
    <dbReference type="NCBI Taxonomy" id="135666"/>
    <lineage>
        <taxon>Eukaryota</taxon>
        <taxon>Metazoa</taxon>
        <taxon>Ecdysozoa</taxon>
        <taxon>Arthropoda</taxon>
        <taxon>Hexapoda</taxon>
        <taxon>Insecta</taxon>
        <taxon>Pterygota</taxon>
        <taxon>Neoptera</taxon>
        <taxon>Endopterygota</taxon>
        <taxon>Hymenoptera</taxon>
        <taxon>Apocrita</taxon>
        <taxon>Aculeata</taxon>
        <taxon>Apoidea</taxon>
        <taxon>Anthophila</taxon>
        <taxon>Apidae</taxon>
        <taxon>Xylocopa</taxon>
        <taxon>Xylocopa</taxon>
    </lineage>
</organism>
<dbReference type="EC" id="3.4.24.-" evidence="6"/>
<feature type="region of interest" description="Disordered" evidence="7">
    <location>
        <begin position="1"/>
        <end position="26"/>
    </location>
</feature>
<evidence type="ECO:0000256" key="5">
    <source>
        <dbReference type="ARBA" id="ARBA00023049"/>
    </source>
</evidence>
<feature type="compositionally biased region" description="Basic and acidic residues" evidence="7">
    <location>
        <begin position="1"/>
        <end position="11"/>
    </location>
</feature>
<evidence type="ECO:0000256" key="1">
    <source>
        <dbReference type="ARBA" id="ARBA00009915"/>
    </source>
</evidence>
<dbReference type="Proteomes" id="UP001642520">
    <property type="component" value="Unassembled WGS sequence"/>
</dbReference>
<gene>
    <name evidence="8" type="ORF">XYLVIOL_LOCUS9797</name>
</gene>
<comment type="caution">
    <text evidence="8">The sequence shown here is derived from an EMBL/GenBank/DDBJ whole genome shotgun (WGS) entry which is preliminary data.</text>
</comment>